<dbReference type="EMBL" id="KK101067">
    <property type="protein sequence ID" value="KIZ02354.1"/>
    <property type="molecule type" value="Genomic_DNA"/>
</dbReference>
<comment type="subcellular location">
    <subcellularLocation>
        <location evidence="1">Membrane</location>
        <topology evidence="1">Multi-pass membrane protein</topology>
    </subcellularLocation>
</comment>
<dbReference type="Pfam" id="PF03134">
    <property type="entry name" value="TB2_DP1_HVA22"/>
    <property type="match status" value="1"/>
</dbReference>
<dbReference type="AlphaFoldDB" id="A0A0D2L5Q5"/>
<name>A0A0D2L5Q5_9CHLO</name>
<dbReference type="GO" id="GO:0016020">
    <property type="term" value="C:membrane"/>
    <property type="evidence" value="ECO:0007669"/>
    <property type="project" value="UniProtKB-SubCell"/>
</dbReference>
<dbReference type="OrthoDB" id="434647at2759"/>
<reference evidence="2 3" key="1">
    <citation type="journal article" date="2013" name="BMC Genomics">
        <title>Reconstruction of the lipid metabolism for the microalga Monoraphidium neglectum from its genome sequence reveals characteristics suitable for biofuel production.</title>
        <authorList>
            <person name="Bogen C."/>
            <person name="Al-Dilaimi A."/>
            <person name="Albersmeier A."/>
            <person name="Wichmann J."/>
            <person name="Grundmann M."/>
            <person name="Rupp O."/>
            <person name="Lauersen K.J."/>
            <person name="Blifernez-Klassen O."/>
            <person name="Kalinowski J."/>
            <person name="Goesmann A."/>
            <person name="Mussgnug J.H."/>
            <person name="Kruse O."/>
        </authorList>
    </citation>
    <scope>NUCLEOTIDE SEQUENCE [LARGE SCALE GENOMIC DNA]</scope>
    <source>
        <strain evidence="2 3">SAG 48.87</strain>
    </source>
</reference>
<comment type="caution">
    <text evidence="1">Lacks conserved residue(s) required for the propagation of feature annotation.</text>
</comment>
<protein>
    <recommendedName>
        <fullName evidence="1">HVA22-like protein</fullName>
    </recommendedName>
</protein>
<dbReference type="KEGG" id="mng:MNEG_5602"/>
<comment type="similarity">
    <text evidence="1">Belongs to the DP1 family.</text>
</comment>
<dbReference type="PANTHER" id="PTHR12300:SF117">
    <property type="entry name" value="LP05237P-RELATED"/>
    <property type="match status" value="1"/>
</dbReference>
<evidence type="ECO:0000313" key="2">
    <source>
        <dbReference type="EMBL" id="KIZ02354.1"/>
    </source>
</evidence>
<keyword evidence="1" id="KW-1133">Transmembrane helix</keyword>
<sequence length="132" mass="14535">MAIAATFSLFYTILFGSFAYAIPAYSTFKAVEKKGGEDVREWAQYWVIFAVFILSQWLVDFLLCWLPFYYIAKLGFLVALWHPSTKLASSIYAKAFAPLVSRAGARSGFQEVDAGAAGAGRRLGGRGMHTAC</sequence>
<organism evidence="2 3">
    <name type="scientific">Monoraphidium neglectum</name>
    <dbReference type="NCBI Taxonomy" id="145388"/>
    <lineage>
        <taxon>Eukaryota</taxon>
        <taxon>Viridiplantae</taxon>
        <taxon>Chlorophyta</taxon>
        <taxon>core chlorophytes</taxon>
        <taxon>Chlorophyceae</taxon>
        <taxon>CS clade</taxon>
        <taxon>Sphaeropleales</taxon>
        <taxon>Selenastraceae</taxon>
        <taxon>Monoraphidium</taxon>
    </lineage>
</organism>
<keyword evidence="3" id="KW-1185">Reference proteome</keyword>
<dbReference type="GeneID" id="25738479"/>
<keyword evidence="1" id="KW-0812">Transmembrane</keyword>
<proteinExistence type="inferred from homology"/>
<evidence type="ECO:0000313" key="3">
    <source>
        <dbReference type="Proteomes" id="UP000054498"/>
    </source>
</evidence>
<keyword evidence="2" id="KW-0675">Receptor</keyword>
<accession>A0A0D2L5Q5</accession>
<dbReference type="Proteomes" id="UP000054498">
    <property type="component" value="Unassembled WGS sequence"/>
</dbReference>
<evidence type="ECO:0000256" key="1">
    <source>
        <dbReference type="RuleBase" id="RU362006"/>
    </source>
</evidence>
<keyword evidence="1" id="KW-0472">Membrane</keyword>
<dbReference type="RefSeq" id="XP_013901373.1">
    <property type="nucleotide sequence ID" value="XM_014045919.1"/>
</dbReference>
<feature type="transmembrane region" description="Helical" evidence="1">
    <location>
        <begin position="45"/>
        <end position="72"/>
    </location>
</feature>
<dbReference type="STRING" id="145388.A0A0D2L5Q5"/>
<dbReference type="PANTHER" id="PTHR12300">
    <property type="entry name" value="HVA22-LIKE PROTEINS"/>
    <property type="match status" value="1"/>
</dbReference>
<gene>
    <name evidence="2" type="ORF">MNEG_5602</name>
</gene>
<dbReference type="InterPro" id="IPR004345">
    <property type="entry name" value="TB2_DP1_HVA22"/>
</dbReference>